<evidence type="ECO:0008006" key="4">
    <source>
        <dbReference type="Google" id="ProtNLM"/>
    </source>
</evidence>
<evidence type="ECO:0000313" key="2">
    <source>
        <dbReference type="EMBL" id="CAF4065292.1"/>
    </source>
</evidence>
<dbReference type="Proteomes" id="UP000677228">
    <property type="component" value="Unassembled WGS sequence"/>
</dbReference>
<feature type="non-terminal residue" evidence="1">
    <location>
        <position position="1"/>
    </location>
</feature>
<sequence>MERSMLNIRKIDKIRNENIRKQTKIIDITRTIKRNKWRWAGHVARQQDNRWTKLTTEWQIMDGKRKRGRQTTRWRDEIHSFLGNDWSTVAQNRGKWKTTEETFTACSFLIENVFMRRAFCINFLHCSVKGDNKTMYKAVTLIILVIIGATYASRSFNIQPKKLQRLSSSFGQPKVGLDVCPECIEESVEMINILLNLILDEGIIESCNALCGALANITGSVIIGEFCTVVCDAAGIDEFIKIIIKVDLDPIWYCEIIDLCPINDHGDAKFTNFGVTPKSAPDGSKFVIDCSFISINGTGTGTINIEIVDPKNRSSGDLFWFEARKPGIYPEKIGLQTLFEFDCDPSK</sequence>
<reference evidence="1" key="1">
    <citation type="submission" date="2021-02" db="EMBL/GenBank/DDBJ databases">
        <authorList>
            <person name="Nowell W R."/>
        </authorList>
    </citation>
    <scope>NUCLEOTIDE SEQUENCE</scope>
</reference>
<evidence type="ECO:0000313" key="3">
    <source>
        <dbReference type="Proteomes" id="UP000677228"/>
    </source>
</evidence>
<evidence type="ECO:0000313" key="1">
    <source>
        <dbReference type="EMBL" id="CAF1258451.1"/>
    </source>
</evidence>
<name>A0A8S2EWK9_9BILA</name>
<organism evidence="1 3">
    <name type="scientific">Didymodactylos carnosus</name>
    <dbReference type="NCBI Taxonomy" id="1234261"/>
    <lineage>
        <taxon>Eukaryota</taxon>
        <taxon>Metazoa</taxon>
        <taxon>Spiralia</taxon>
        <taxon>Gnathifera</taxon>
        <taxon>Rotifera</taxon>
        <taxon>Eurotatoria</taxon>
        <taxon>Bdelloidea</taxon>
        <taxon>Philodinida</taxon>
        <taxon>Philodinidae</taxon>
        <taxon>Didymodactylos</taxon>
    </lineage>
</organism>
<dbReference type="EMBL" id="CAJOBA010038694">
    <property type="protein sequence ID" value="CAF4065292.1"/>
    <property type="molecule type" value="Genomic_DNA"/>
</dbReference>
<proteinExistence type="predicted"/>
<dbReference type="EMBL" id="CAJNOK010017144">
    <property type="protein sequence ID" value="CAF1258451.1"/>
    <property type="molecule type" value="Genomic_DNA"/>
</dbReference>
<dbReference type="AlphaFoldDB" id="A0A8S2EWK9"/>
<comment type="caution">
    <text evidence="1">The sequence shown here is derived from an EMBL/GenBank/DDBJ whole genome shotgun (WGS) entry which is preliminary data.</text>
</comment>
<protein>
    <recommendedName>
        <fullName evidence="4">Saposin B-type domain-containing protein</fullName>
    </recommendedName>
</protein>
<gene>
    <name evidence="1" type="ORF">OVA965_LOCUS26614</name>
    <name evidence="2" type="ORF">TMI583_LOCUS27353</name>
</gene>
<accession>A0A8S2EWK9</accession>
<dbReference type="Proteomes" id="UP000682733">
    <property type="component" value="Unassembled WGS sequence"/>
</dbReference>